<dbReference type="EMBL" id="CAJNJA010079463">
    <property type="protein sequence ID" value="CAE7925260.1"/>
    <property type="molecule type" value="Genomic_DNA"/>
</dbReference>
<feature type="compositionally biased region" description="Basic and acidic residues" evidence="1">
    <location>
        <begin position="420"/>
        <end position="435"/>
    </location>
</feature>
<feature type="compositionally biased region" description="Polar residues" evidence="1">
    <location>
        <begin position="505"/>
        <end position="515"/>
    </location>
</feature>
<feature type="compositionally biased region" description="Polar residues" evidence="1">
    <location>
        <begin position="692"/>
        <end position="705"/>
    </location>
</feature>
<dbReference type="AlphaFoldDB" id="A0A813BUQ9"/>
<feature type="region of interest" description="Disordered" evidence="1">
    <location>
        <begin position="142"/>
        <end position="184"/>
    </location>
</feature>
<sequence>ERLRMLRAHALATEDAELLQLLQHDVQFYQEGAKQEKTAEDFKEEYEKKLADQEMVWKEVMKEKDYEMECVRQEMDRLKETNAELRDRRVSDKSGALQKKLEKAESIVEEAEEELRRSQEEARKWKGEHGALQKQLMAAQAAKGEREAELQVQTEAAQQQQEKLESLQSQLASTEAAARRAESAEQRLQKELYQALQAKKKPRLVREFRTHISIPPDGRLERAEQEARRLTTEVAGLAAALADAKAEVSRLQEVMLESDSELLERRQEAEALAAQLRDARHACELESQKSQEAARQLEAEKQRSRERLSEIRALEQKHEAAQQQAAADLEQAEARAQEAEARSESKRAQEAEAQRESSEVQALAALARRRDVVNQLQQTEESEEREEIERLRKELQCLKSRESELLRQLDETLAQNSITSEDKQCQTDVLQEKAPLKSPEPAGKQDPASKMGELPRQGTGGPCLDPDAPLGNDEMVDYPRVLAMGGGWLQGVSLSWRGKLRHFSKQTQTSRSPSAGSPGRTPKQRTRSPDRERHMPFELTAEGLSRGRSPQPQPFPKTAKVLLPLTAKAKRSTVCRSPPRLHPNNPNVKAEAQRQAQAQTRPSRSPESREKASNRVPDVERPRKARASSPHNPAAGHPLGGPDPDSVGPPGLESQSSGEPNCLGSGPLGSLCRSSETEPAHVLASIDMSRAATRQSADARTNTSRAAKDTGTMRRSAPEAAS</sequence>
<feature type="compositionally biased region" description="Basic and acidic residues" evidence="1">
    <location>
        <begin position="527"/>
        <end position="536"/>
    </location>
</feature>
<dbReference type="PANTHER" id="PTHR23159">
    <property type="entry name" value="CENTROSOMAL PROTEIN 2"/>
    <property type="match status" value="1"/>
</dbReference>
<keyword evidence="3" id="KW-1185">Reference proteome</keyword>
<organism evidence="2 3">
    <name type="scientific">Symbiodinium necroappetens</name>
    <dbReference type="NCBI Taxonomy" id="1628268"/>
    <lineage>
        <taxon>Eukaryota</taxon>
        <taxon>Sar</taxon>
        <taxon>Alveolata</taxon>
        <taxon>Dinophyceae</taxon>
        <taxon>Suessiales</taxon>
        <taxon>Symbiodiniaceae</taxon>
        <taxon>Symbiodinium</taxon>
    </lineage>
</organism>
<evidence type="ECO:0000313" key="3">
    <source>
        <dbReference type="Proteomes" id="UP000601435"/>
    </source>
</evidence>
<feature type="compositionally biased region" description="Low complexity" evidence="1">
    <location>
        <begin position="640"/>
        <end position="652"/>
    </location>
</feature>
<feature type="region of interest" description="Disordered" evidence="1">
    <location>
        <begin position="86"/>
        <end position="112"/>
    </location>
</feature>
<dbReference type="Proteomes" id="UP000601435">
    <property type="component" value="Unassembled WGS sequence"/>
</dbReference>
<reference evidence="2" key="1">
    <citation type="submission" date="2021-02" db="EMBL/GenBank/DDBJ databases">
        <authorList>
            <person name="Dougan E. K."/>
            <person name="Rhodes N."/>
            <person name="Thang M."/>
            <person name="Chan C."/>
        </authorList>
    </citation>
    <scope>NUCLEOTIDE SEQUENCE</scope>
</reference>
<feature type="region of interest" description="Disordered" evidence="1">
    <location>
        <begin position="500"/>
        <end position="722"/>
    </location>
</feature>
<feature type="compositionally biased region" description="Basic and acidic residues" evidence="1">
    <location>
        <begin position="604"/>
        <end position="622"/>
    </location>
</feature>
<feature type="region of interest" description="Disordered" evidence="1">
    <location>
        <begin position="414"/>
        <end position="474"/>
    </location>
</feature>
<dbReference type="PANTHER" id="PTHR23159:SF60">
    <property type="entry name" value="SPINDLE ASSEMBLY ABNORMAL PROTEIN 4"/>
    <property type="match status" value="1"/>
</dbReference>
<feature type="non-terminal residue" evidence="2">
    <location>
        <position position="722"/>
    </location>
</feature>
<name>A0A813BUQ9_9DINO</name>
<proteinExistence type="predicted"/>
<evidence type="ECO:0000256" key="1">
    <source>
        <dbReference type="SAM" id="MobiDB-lite"/>
    </source>
</evidence>
<dbReference type="OrthoDB" id="442822at2759"/>
<feature type="compositionally biased region" description="Basic and acidic residues" evidence="1">
    <location>
        <begin position="332"/>
        <end position="358"/>
    </location>
</feature>
<protein>
    <submittedName>
        <fullName evidence="2">Uncharacterized protein</fullName>
    </submittedName>
</protein>
<comment type="caution">
    <text evidence="2">The sequence shown here is derived from an EMBL/GenBank/DDBJ whole genome shotgun (WGS) entry which is preliminary data.</text>
</comment>
<gene>
    <name evidence="2" type="ORF">SNEC2469_LOCUS32019</name>
</gene>
<evidence type="ECO:0000313" key="2">
    <source>
        <dbReference type="EMBL" id="CAE7925260.1"/>
    </source>
</evidence>
<feature type="compositionally biased region" description="Basic and acidic residues" evidence="1">
    <location>
        <begin position="295"/>
        <end position="320"/>
    </location>
</feature>
<feature type="compositionally biased region" description="Low complexity" evidence="1">
    <location>
        <begin position="150"/>
        <end position="176"/>
    </location>
</feature>
<accession>A0A813BUQ9</accession>
<feature type="non-terminal residue" evidence="2">
    <location>
        <position position="1"/>
    </location>
</feature>
<feature type="region of interest" description="Disordered" evidence="1">
    <location>
        <begin position="285"/>
        <end position="362"/>
    </location>
</feature>